<reference evidence="2" key="1">
    <citation type="submission" date="2020-11" db="EMBL/GenBank/DDBJ databases">
        <authorList>
            <person name="Tran Van P."/>
        </authorList>
    </citation>
    <scope>NUCLEOTIDE SEQUENCE</scope>
</reference>
<dbReference type="GO" id="GO:0006355">
    <property type="term" value="P:regulation of DNA-templated transcription"/>
    <property type="evidence" value="ECO:0007669"/>
    <property type="project" value="InterPro"/>
</dbReference>
<dbReference type="InterPro" id="IPR018737">
    <property type="entry name" value="DREAM_LIN52"/>
</dbReference>
<comment type="similarity">
    <text evidence="1">Belongs to the lin-52 family.</text>
</comment>
<gene>
    <name evidence="2" type="ORF">TSIB3V08_LOCUS5729</name>
</gene>
<name>A0A7R9G0U9_TIMSH</name>
<accession>A0A7R9G0U9</accession>
<sequence length="493" mass="55398">MEMSCSMYLTQNSVPYMGPCPAACSKLFLASPSSRSNCPVSSWSTANIAPLSTWLRGRVATLAGKHTNSFRRKCTSICVEEDNFGKTTLRAFDQDLNLDLSVIGSQDCCKSCILDHVGTEVGGTSLDKVGKDPLSRVADTVHVVIHVGPDKLQCLCEHTRNQVRSVPILDTCQQTAREELHCSGGRKYHVGLRRTSDHAHQETKKMSNVNDDEHLWIELRDICACIQLNKHFYSEMRNTCKQHGLDEVGGWGWRKRDICVIGGGEWRKPKRRAICRTKTSRLSCTQDLSQADEVLDFSHNKPNCLNPNGKIVETASNRIDSVVQIFEVTVRGVDVDQFCQSTGQTTSHVVIMTSFSTSYDEVYVLRVQEIWLPLSPGEFNLVCFKIMDETVFEESLLSTEKLDRTSPELWPEQIPGVLEFMSTQSTSNGSPQPWTKSLDNDEMNLLHQFGSLTAAELIAEVKKLHDVAYQLGLEEAKEMTRGKYLNILNRKKR</sequence>
<dbReference type="PANTHER" id="PTHR31489:SF2">
    <property type="entry name" value="PROTEIN LIN-52 HOMOLOG"/>
    <property type="match status" value="1"/>
</dbReference>
<evidence type="ECO:0000313" key="2">
    <source>
        <dbReference type="EMBL" id="CAD7261599.1"/>
    </source>
</evidence>
<organism evidence="2">
    <name type="scientific">Timema shepardi</name>
    <name type="common">Walking stick</name>
    <dbReference type="NCBI Taxonomy" id="629360"/>
    <lineage>
        <taxon>Eukaryota</taxon>
        <taxon>Metazoa</taxon>
        <taxon>Ecdysozoa</taxon>
        <taxon>Arthropoda</taxon>
        <taxon>Hexapoda</taxon>
        <taxon>Insecta</taxon>
        <taxon>Pterygota</taxon>
        <taxon>Neoptera</taxon>
        <taxon>Polyneoptera</taxon>
        <taxon>Phasmatodea</taxon>
        <taxon>Timematodea</taxon>
        <taxon>Timematoidea</taxon>
        <taxon>Timematidae</taxon>
        <taxon>Timema</taxon>
    </lineage>
</organism>
<proteinExistence type="inferred from homology"/>
<evidence type="ECO:0000256" key="1">
    <source>
        <dbReference type="ARBA" id="ARBA00005456"/>
    </source>
</evidence>
<protein>
    <submittedName>
        <fullName evidence="2">Uncharacterized protein</fullName>
    </submittedName>
</protein>
<dbReference type="EMBL" id="OC002297">
    <property type="protein sequence ID" value="CAD7261599.1"/>
    <property type="molecule type" value="Genomic_DNA"/>
</dbReference>
<dbReference type="Pfam" id="PF10044">
    <property type="entry name" value="LIN52"/>
    <property type="match status" value="1"/>
</dbReference>
<dbReference type="PANTHER" id="PTHR31489">
    <property type="entry name" value="LIN52 FAMILY MEMBER"/>
    <property type="match status" value="1"/>
</dbReference>
<dbReference type="GO" id="GO:0070176">
    <property type="term" value="C:DRM complex"/>
    <property type="evidence" value="ECO:0007669"/>
    <property type="project" value="InterPro"/>
</dbReference>
<dbReference type="AlphaFoldDB" id="A0A7R9G0U9"/>